<keyword evidence="4" id="KW-0255">Endonuclease</keyword>
<evidence type="ECO:0000256" key="7">
    <source>
        <dbReference type="ARBA" id="ARBA00023200"/>
    </source>
</evidence>
<keyword evidence="3" id="KW-0540">Nuclease</keyword>
<reference evidence="10" key="2">
    <citation type="journal article" date="2018" name="MSphere">
        <title>Ultrasensitive Capture of Human Herpes Simplex Virus Genomes Directly from Clinical Samples Reveals Extraordinarily Limited Evolution in Cell Culture.</title>
        <authorList>
            <person name="Greninger A.L."/>
            <person name="Roychoudhury P."/>
            <person name="Xie H."/>
            <person name="Casto A."/>
            <person name="Cent A."/>
            <person name="Pepper G."/>
            <person name="Koelle D.M."/>
            <person name="Huang M.L."/>
            <person name="Wald A."/>
            <person name="Johnston C."/>
            <person name="Jerome K.R."/>
        </authorList>
    </citation>
    <scope>NUCLEOTIDE SEQUENCE</scope>
    <source>
        <strain evidence="10">2012-35807</strain>
    </source>
</reference>
<dbReference type="SUPFAM" id="SSF52980">
    <property type="entry name" value="Restriction endonuclease-like"/>
    <property type="match status" value="1"/>
</dbReference>
<protein>
    <submittedName>
        <fullName evidence="9">UL12</fullName>
    </submittedName>
</protein>
<organism evidence="9">
    <name type="scientific">Human herpesvirus 1</name>
    <name type="common">HHV-1</name>
    <name type="synonym">Human herpes simplex virus 1</name>
    <dbReference type="NCBI Taxonomy" id="10298"/>
    <lineage>
        <taxon>Viruses</taxon>
        <taxon>Duplodnaviria</taxon>
        <taxon>Heunggongvirae</taxon>
        <taxon>Peploviricota</taxon>
        <taxon>Herviviricetes</taxon>
        <taxon>Herpesvirales</taxon>
        <taxon>Orthoherpesviridae</taxon>
        <taxon>Alphaherpesvirinae</taxon>
        <taxon>Simplexvirus</taxon>
        <taxon>Simplexvirus humanalpha1</taxon>
    </lineage>
</organism>
<evidence type="ECO:0000313" key="10">
    <source>
        <dbReference type="EMBL" id="AWW10202.1"/>
    </source>
</evidence>
<keyword evidence="2" id="KW-0945">Host-virus interaction</keyword>
<evidence type="ECO:0000256" key="2">
    <source>
        <dbReference type="ARBA" id="ARBA00022581"/>
    </source>
</evidence>
<dbReference type="GO" id="GO:0003677">
    <property type="term" value="F:DNA binding"/>
    <property type="evidence" value="ECO:0007669"/>
    <property type="project" value="InterPro"/>
</dbReference>
<proteinExistence type="inferred from homology"/>
<evidence type="ECO:0000256" key="5">
    <source>
        <dbReference type="ARBA" id="ARBA00022801"/>
    </source>
</evidence>
<feature type="region of interest" description="Disordered" evidence="8">
    <location>
        <begin position="602"/>
        <end position="626"/>
    </location>
</feature>
<evidence type="ECO:0000256" key="8">
    <source>
        <dbReference type="SAM" id="MobiDB-lite"/>
    </source>
</evidence>
<keyword evidence="5" id="KW-0378">Hydrolase</keyword>
<sequence length="626" mass="67528">MESTVGPACPPGRTVTKRPWALAEDTPRGPDSPPKRPRPNSLPLTTTFRPLPPPPQTTSAVDPSSHSPDNPPRDQHATDTADEKPRAASPALSDASGPPTPDIPLSPGGTHARDPDADPDSPDLDSMWSASVIPNALPSHILAETFERHLRGLLRGVRAPLAIGPLWARLDYLCSLAVVLEEAGMVDRGLGRHLWRLTRRGPPAAADAVAPRPLMGFYEAATQNQADCQLWALLRRGLTTASTLRWGPQGPCFSPQWLKHNASLRPDVQSSAVMFGRVNEPTARSLLFRYCVGRADDGGEAGADTRRFIFHEPSDLAEENVHTCGVLMDGHTGMVGASLDILVCPRDIHGYLAPVPKTPLAFYEVKCRAKYAFDPMDPSDPTASAYEDLMAHRSPEAFRAFIRSIPKPSVRYFAPGRVPGPEEALVTQDQAWSEAHASGEKRRCSAADRALVELNSGVVSEVLLFGAPDLGRHTISPVSWSSGDLVRREPVFANPRHPNFKQILVQGYVLDSHFPDCPPHPHLVTFIGRHRTSAEEGVTFRLEDGAGALGAAGPSKASILPNQAVPIALIITPVRIDPEIYKAIQRSSRLAFDDTLAELWASRSPGTGPAAAETTSSSPTTGRSSR</sequence>
<dbReference type="Pfam" id="PF01771">
    <property type="entry name" value="Viral_alk_exo"/>
    <property type="match status" value="1"/>
</dbReference>
<dbReference type="EMBL" id="KM222720">
    <property type="protein sequence ID" value="AIR95808.1"/>
    <property type="molecule type" value="Genomic_DNA"/>
</dbReference>
<dbReference type="GO" id="GO:0004519">
    <property type="term" value="F:endonuclease activity"/>
    <property type="evidence" value="ECO:0007669"/>
    <property type="project" value="UniProtKB-KW"/>
</dbReference>
<dbReference type="InterPro" id="IPR034720">
    <property type="entry name" value="Viral_alk_exo"/>
</dbReference>
<feature type="compositionally biased region" description="Polar residues" evidence="8">
    <location>
        <begin position="59"/>
        <end position="68"/>
    </location>
</feature>
<feature type="compositionally biased region" description="Basic and acidic residues" evidence="8">
    <location>
        <begin position="71"/>
        <end position="86"/>
    </location>
</feature>
<evidence type="ECO:0000256" key="4">
    <source>
        <dbReference type="ARBA" id="ARBA00022759"/>
    </source>
</evidence>
<keyword evidence="1" id="KW-1048">Host nucleus</keyword>
<dbReference type="EMBL" id="MG999864">
    <property type="protein sequence ID" value="AWW10202.1"/>
    <property type="molecule type" value="Genomic_DNA"/>
</dbReference>
<evidence type="ECO:0000256" key="1">
    <source>
        <dbReference type="ARBA" id="ARBA00022562"/>
    </source>
</evidence>
<dbReference type="InterPro" id="IPR011335">
    <property type="entry name" value="Restrct_endonuc-II-like"/>
</dbReference>
<gene>
    <name evidence="9" type="primary">UL12</name>
</gene>
<dbReference type="HAMAP" id="MF_04009">
    <property type="entry name" value="HSV_AN"/>
    <property type="match status" value="1"/>
</dbReference>
<dbReference type="InterPro" id="IPR001616">
    <property type="entry name" value="Herpes_alk_exo"/>
</dbReference>
<evidence type="ECO:0000256" key="3">
    <source>
        <dbReference type="ARBA" id="ARBA00022722"/>
    </source>
</evidence>
<feature type="compositionally biased region" description="Low complexity" evidence="8">
    <location>
        <begin position="604"/>
        <end position="626"/>
    </location>
</feature>
<feature type="region of interest" description="Disordered" evidence="8">
    <location>
        <begin position="1"/>
        <end position="127"/>
    </location>
</feature>
<keyword evidence="7" id="KW-1035">Host cytoplasm</keyword>
<dbReference type="PRINTS" id="PR00924">
    <property type="entry name" value="ALKEXNUCLASE"/>
</dbReference>
<accession>A0A089YQL1</accession>
<evidence type="ECO:0000313" key="9">
    <source>
        <dbReference type="EMBL" id="AIR95808.1"/>
    </source>
</evidence>
<reference evidence="9" key="1">
    <citation type="submission" date="2014-07" db="EMBL/GenBank/DDBJ databases">
        <title>Genome sequence of the anterograde-spread defective HSV-1 strain McIntyre.</title>
        <authorList>
            <person name="Szpara M.L."/>
            <person name="Tafuri Y."/>
            <person name="Parsons L."/>
            <person name="Engel E.A."/>
            <person name="Enquist L.W."/>
        </authorList>
    </citation>
    <scope>NUCLEOTIDE SEQUENCE</scope>
    <source>
        <strain evidence="9">MacIntyre</strain>
    </source>
</reference>
<dbReference type="GO" id="GO:0004527">
    <property type="term" value="F:exonuclease activity"/>
    <property type="evidence" value="ECO:0007669"/>
    <property type="project" value="UniProtKB-KW"/>
</dbReference>
<keyword evidence="6" id="KW-0269">Exonuclease</keyword>
<name>A0A089YQL1_HHV1</name>
<organismHost>
    <name type="scientific">Homo sapiens</name>
    <name type="common">Human</name>
    <dbReference type="NCBI Taxonomy" id="9606"/>
</organismHost>
<evidence type="ECO:0000256" key="6">
    <source>
        <dbReference type="ARBA" id="ARBA00022839"/>
    </source>
</evidence>